<dbReference type="AlphaFoldDB" id="A0AA36B931"/>
<dbReference type="InterPro" id="IPR011009">
    <property type="entry name" value="Kinase-like_dom_sf"/>
</dbReference>
<evidence type="ECO:0000256" key="3">
    <source>
        <dbReference type="ARBA" id="ARBA00038211"/>
    </source>
</evidence>
<keyword evidence="1" id="KW-0444">Lipid biosynthesis</keyword>
<dbReference type="EMBL" id="OX597824">
    <property type="protein sequence ID" value="CAI9729688.1"/>
    <property type="molecule type" value="Genomic_DNA"/>
</dbReference>
<proteinExistence type="inferred from homology"/>
<accession>A0AA36B931</accession>
<evidence type="ECO:0000256" key="2">
    <source>
        <dbReference type="ARBA" id="ARBA00023264"/>
    </source>
</evidence>
<sequence>MSNSQSSLLEFLRTLKSFVLLFFGHQKRMGDDRCLVNINKKAYDWCKECLGGTWSTLSEDEFQIVPLSGGLTNYLYICSLPNEIPVLRPDEPRKVLLRVYGHIAKTSAGFVVRNSVIFAILSEKCLGPKLFGAFPDGRLEEYIPARCLSRTDLLNPVIFKGIATKLGYFHTLEMPLCKRPKWLHDVMYRWLSEVKEAFLCNGLWKHEELRKFLPKNLEKEMHDLMDSLEKVNSPVVFCHNDLQEGNVLILDSCTDPLKKLTVIDWEYCAYNYRGFDLGNHFLEWCYDYNVDEPPYFAFYEEGYPSKKQQYEFFEAYLSAYSKNEITDQDLKTLFIEANSFALASHFMWGLWSLVQSRTSEINFGYLEYAQSRFDQYRRMKQLLPTLLEE</sequence>
<protein>
    <recommendedName>
        <fullName evidence="6">Choline/ethanolamine kinase</fullName>
    </recommendedName>
</protein>
<dbReference type="Gene3D" id="3.30.200.20">
    <property type="entry name" value="Phosphorylase Kinase, domain 1"/>
    <property type="match status" value="1"/>
</dbReference>
<dbReference type="GO" id="GO:0006646">
    <property type="term" value="P:phosphatidylethanolamine biosynthetic process"/>
    <property type="evidence" value="ECO:0007669"/>
    <property type="project" value="TreeGrafter"/>
</dbReference>
<dbReference type="PANTHER" id="PTHR22603">
    <property type="entry name" value="CHOLINE/ETHANOALAMINE KINASE"/>
    <property type="match status" value="1"/>
</dbReference>
<keyword evidence="1" id="KW-0594">Phospholipid biosynthesis</keyword>
<keyword evidence="2" id="KW-1208">Phospholipid metabolism</keyword>
<dbReference type="GO" id="GO:0005737">
    <property type="term" value="C:cytoplasm"/>
    <property type="evidence" value="ECO:0007669"/>
    <property type="project" value="TreeGrafter"/>
</dbReference>
<organism evidence="4 5">
    <name type="scientific">Octopus vulgaris</name>
    <name type="common">Common octopus</name>
    <dbReference type="NCBI Taxonomy" id="6645"/>
    <lineage>
        <taxon>Eukaryota</taxon>
        <taxon>Metazoa</taxon>
        <taxon>Spiralia</taxon>
        <taxon>Lophotrochozoa</taxon>
        <taxon>Mollusca</taxon>
        <taxon>Cephalopoda</taxon>
        <taxon>Coleoidea</taxon>
        <taxon>Octopodiformes</taxon>
        <taxon>Octopoda</taxon>
        <taxon>Incirrata</taxon>
        <taxon>Octopodidae</taxon>
        <taxon>Octopus</taxon>
    </lineage>
</organism>
<reference evidence="4" key="1">
    <citation type="submission" date="2023-08" db="EMBL/GenBank/DDBJ databases">
        <authorList>
            <person name="Alioto T."/>
            <person name="Alioto T."/>
            <person name="Gomez Garrido J."/>
        </authorList>
    </citation>
    <scope>NUCLEOTIDE SEQUENCE</scope>
</reference>
<evidence type="ECO:0000313" key="4">
    <source>
        <dbReference type="EMBL" id="CAI9729688.1"/>
    </source>
</evidence>
<evidence type="ECO:0000256" key="1">
    <source>
        <dbReference type="ARBA" id="ARBA00023209"/>
    </source>
</evidence>
<keyword evidence="5" id="KW-1185">Reference proteome</keyword>
<dbReference type="Gene3D" id="3.90.1200.10">
    <property type="match status" value="1"/>
</dbReference>
<dbReference type="GO" id="GO:0004103">
    <property type="term" value="F:choline kinase activity"/>
    <property type="evidence" value="ECO:0007669"/>
    <property type="project" value="TreeGrafter"/>
</dbReference>
<dbReference type="GO" id="GO:0004305">
    <property type="term" value="F:ethanolamine kinase activity"/>
    <property type="evidence" value="ECO:0007669"/>
    <property type="project" value="TreeGrafter"/>
</dbReference>
<dbReference type="CDD" id="cd05156">
    <property type="entry name" value="ChoK_euk"/>
    <property type="match status" value="1"/>
</dbReference>
<name>A0AA36B931_OCTVU</name>
<keyword evidence="1" id="KW-0443">Lipid metabolism</keyword>
<dbReference type="SUPFAM" id="SSF56112">
    <property type="entry name" value="Protein kinase-like (PK-like)"/>
    <property type="match status" value="1"/>
</dbReference>
<evidence type="ECO:0008006" key="6">
    <source>
        <dbReference type="Google" id="ProtNLM"/>
    </source>
</evidence>
<dbReference type="PANTHER" id="PTHR22603:SF93">
    <property type="entry name" value="RE24176P"/>
    <property type="match status" value="1"/>
</dbReference>
<evidence type="ECO:0000313" key="5">
    <source>
        <dbReference type="Proteomes" id="UP001162480"/>
    </source>
</evidence>
<comment type="similarity">
    <text evidence="3">Belongs to the choline/ethanolamine kinase family.</text>
</comment>
<dbReference type="Proteomes" id="UP001162480">
    <property type="component" value="Chromosome 11"/>
</dbReference>
<dbReference type="Pfam" id="PF01633">
    <property type="entry name" value="Choline_kinase"/>
    <property type="match status" value="1"/>
</dbReference>
<gene>
    <name evidence="4" type="ORF">OCTVUL_1B030933</name>
</gene>